<gene>
    <name evidence="1" type="ORF">S01H1_42843</name>
</gene>
<name>X0UW62_9ZZZZ</name>
<dbReference type="AlphaFoldDB" id="X0UW62"/>
<organism evidence="1">
    <name type="scientific">marine sediment metagenome</name>
    <dbReference type="NCBI Taxonomy" id="412755"/>
    <lineage>
        <taxon>unclassified sequences</taxon>
        <taxon>metagenomes</taxon>
        <taxon>ecological metagenomes</taxon>
    </lineage>
</organism>
<sequence>KNKLASDGVKEGYDAATGAIKSTTNALGTLAEKAQKVYRSAIKEAKDWATEREKWEQKIADLSLGFEDKIREARRQTMTEDQQTRDIQLQALEKQKEGVEKITEAEELSKDASFNMAHGNEELARQYLEQSNKAYDQGEKLLNQSGALASRLTSDNEVLNAQAIKQMESVRDSLKNLYTSRAQLAGELEHDFKTQAENMKKLLDELAEARVAEVEITLTNLEAMEAELARLTRDRTLTVTVKEVSAKSFGGLMAAGGKTGRLWRR</sequence>
<evidence type="ECO:0000313" key="1">
    <source>
        <dbReference type="EMBL" id="GAG09965.1"/>
    </source>
</evidence>
<dbReference type="EMBL" id="BARS01027262">
    <property type="protein sequence ID" value="GAG09965.1"/>
    <property type="molecule type" value="Genomic_DNA"/>
</dbReference>
<accession>X0UW62</accession>
<feature type="non-terminal residue" evidence="1">
    <location>
        <position position="265"/>
    </location>
</feature>
<feature type="non-terminal residue" evidence="1">
    <location>
        <position position="1"/>
    </location>
</feature>
<protein>
    <submittedName>
        <fullName evidence="1">Uncharacterized protein</fullName>
    </submittedName>
</protein>
<reference evidence="1" key="1">
    <citation type="journal article" date="2014" name="Front. Microbiol.">
        <title>High frequency of phylogenetically diverse reductive dehalogenase-homologous genes in deep subseafloor sedimentary metagenomes.</title>
        <authorList>
            <person name="Kawai M."/>
            <person name="Futagami T."/>
            <person name="Toyoda A."/>
            <person name="Takaki Y."/>
            <person name="Nishi S."/>
            <person name="Hori S."/>
            <person name="Arai W."/>
            <person name="Tsubouchi T."/>
            <person name="Morono Y."/>
            <person name="Uchiyama I."/>
            <person name="Ito T."/>
            <person name="Fujiyama A."/>
            <person name="Inagaki F."/>
            <person name="Takami H."/>
        </authorList>
    </citation>
    <scope>NUCLEOTIDE SEQUENCE</scope>
    <source>
        <strain evidence="1">Expedition CK06-06</strain>
    </source>
</reference>
<proteinExistence type="predicted"/>
<comment type="caution">
    <text evidence="1">The sequence shown here is derived from an EMBL/GenBank/DDBJ whole genome shotgun (WGS) entry which is preliminary data.</text>
</comment>